<dbReference type="CDD" id="cd06124">
    <property type="entry name" value="cupin_NimR-like_N"/>
    <property type="match status" value="1"/>
</dbReference>
<dbReference type="Pfam" id="PF02311">
    <property type="entry name" value="AraC_binding"/>
    <property type="match status" value="1"/>
</dbReference>
<dbReference type="PANTHER" id="PTHR11019:SF159">
    <property type="entry name" value="TRANSCRIPTIONAL REGULATOR-RELATED"/>
    <property type="match status" value="1"/>
</dbReference>
<evidence type="ECO:0000313" key="5">
    <source>
        <dbReference type="EMBL" id="SHE55708.1"/>
    </source>
</evidence>
<keyword evidence="6" id="KW-1185">Reference proteome</keyword>
<dbReference type="SUPFAM" id="SSF46689">
    <property type="entry name" value="Homeodomain-like"/>
    <property type="match status" value="1"/>
</dbReference>
<dbReference type="STRING" id="288992.SAMN04488522_101548"/>
<dbReference type="Gene3D" id="1.10.10.60">
    <property type="entry name" value="Homeodomain-like"/>
    <property type="match status" value="1"/>
</dbReference>
<evidence type="ECO:0000256" key="1">
    <source>
        <dbReference type="ARBA" id="ARBA00023015"/>
    </source>
</evidence>
<organism evidence="5 6">
    <name type="scientific">Pedobacter caeni</name>
    <dbReference type="NCBI Taxonomy" id="288992"/>
    <lineage>
        <taxon>Bacteria</taxon>
        <taxon>Pseudomonadati</taxon>
        <taxon>Bacteroidota</taxon>
        <taxon>Sphingobacteriia</taxon>
        <taxon>Sphingobacteriales</taxon>
        <taxon>Sphingobacteriaceae</taxon>
        <taxon>Pedobacter</taxon>
    </lineage>
</organism>
<dbReference type="InterPro" id="IPR011051">
    <property type="entry name" value="RmlC_Cupin_sf"/>
</dbReference>
<dbReference type="SUPFAM" id="SSF51182">
    <property type="entry name" value="RmlC-like cupins"/>
    <property type="match status" value="1"/>
</dbReference>
<dbReference type="PROSITE" id="PS01124">
    <property type="entry name" value="HTH_ARAC_FAMILY_2"/>
    <property type="match status" value="1"/>
</dbReference>
<dbReference type="GO" id="GO:0043565">
    <property type="term" value="F:sequence-specific DNA binding"/>
    <property type="evidence" value="ECO:0007669"/>
    <property type="project" value="InterPro"/>
</dbReference>
<evidence type="ECO:0000256" key="2">
    <source>
        <dbReference type="ARBA" id="ARBA00023125"/>
    </source>
</evidence>
<dbReference type="PANTHER" id="PTHR11019">
    <property type="entry name" value="HTH-TYPE TRANSCRIPTIONAL REGULATOR NIMR"/>
    <property type="match status" value="1"/>
</dbReference>
<keyword evidence="3" id="KW-0804">Transcription</keyword>
<dbReference type="RefSeq" id="WP_073227069.1">
    <property type="nucleotide sequence ID" value="NZ_FQUQ01000001.1"/>
</dbReference>
<dbReference type="InterPro" id="IPR018060">
    <property type="entry name" value="HTH_AraC"/>
</dbReference>
<dbReference type="Proteomes" id="UP000184287">
    <property type="component" value="Unassembled WGS sequence"/>
</dbReference>
<dbReference type="InterPro" id="IPR009057">
    <property type="entry name" value="Homeodomain-like_sf"/>
</dbReference>
<dbReference type="EMBL" id="FQUQ01000001">
    <property type="protein sequence ID" value="SHE55708.1"/>
    <property type="molecule type" value="Genomic_DNA"/>
</dbReference>
<dbReference type="InterPro" id="IPR003313">
    <property type="entry name" value="AraC-bd"/>
</dbReference>
<sequence>MAFISKDSIFNPDVIPANVIGIASDFNYHDSGIHQHGKAQLLYAPSGCMTVLTDGRQSLLPPTMAAWIPAGSPHRIIVRNVAAYRSIYFDAAKFQNSPEQIMILHVNPLLKELIERISFWPWEMPWTSQKNIISVFWDEFNSVSRESLTLIEPLDQRIKPHVAHWNLGKSKPPLLKEFAREINVTEKTIGRIFIKETGMSYQDWRQQWRLHKSIELLAEGRNVGETANDLEFSSNSAFIEFFKKYLRETPSKYRTAENFPSF</sequence>
<dbReference type="Pfam" id="PF12833">
    <property type="entry name" value="HTH_18"/>
    <property type="match status" value="1"/>
</dbReference>
<dbReference type="InterPro" id="IPR014710">
    <property type="entry name" value="RmlC-like_jellyroll"/>
</dbReference>
<evidence type="ECO:0000259" key="4">
    <source>
        <dbReference type="PROSITE" id="PS01124"/>
    </source>
</evidence>
<evidence type="ECO:0000256" key="3">
    <source>
        <dbReference type="ARBA" id="ARBA00023163"/>
    </source>
</evidence>
<name>A0A1M4UGF1_9SPHI</name>
<dbReference type="GO" id="GO:0003700">
    <property type="term" value="F:DNA-binding transcription factor activity"/>
    <property type="evidence" value="ECO:0007669"/>
    <property type="project" value="InterPro"/>
</dbReference>
<keyword evidence="1" id="KW-0805">Transcription regulation</keyword>
<gene>
    <name evidence="5" type="ORF">SAMN04488522_101548</name>
</gene>
<reference evidence="6" key="1">
    <citation type="submission" date="2016-11" db="EMBL/GenBank/DDBJ databases">
        <authorList>
            <person name="Varghese N."/>
            <person name="Submissions S."/>
        </authorList>
    </citation>
    <scope>NUCLEOTIDE SEQUENCE [LARGE SCALE GENOMIC DNA]</scope>
    <source>
        <strain evidence="6">DSM 16990</strain>
    </source>
</reference>
<feature type="domain" description="HTH araC/xylS-type" evidence="4">
    <location>
        <begin position="175"/>
        <end position="256"/>
    </location>
</feature>
<dbReference type="OrthoDB" id="1266582at2"/>
<keyword evidence="2" id="KW-0238">DNA-binding</keyword>
<dbReference type="SMART" id="SM00342">
    <property type="entry name" value="HTH_ARAC"/>
    <property type="match status" value="1"/>
</dbReference>
<dbReference type="AlphaFoldDB" id="A0A1M4UGF1"/>
<proteinExistence type="predicted"/>
<protein>
    <submittedName>
        <fullName evidence="5">Transcriptional regulator, AraC family</fullName>
    </submittedName>
</protein>
<accession>A0A1M4UGF1</accession>
<dbReference type="Gene3D" id="2.60.120.10">
    <property type="entry name" value="Jelly Rolls"/>
    <property type="match status" value="1"/>
</dbReference>
<evidence type="ECO:0000313" key="6">
    <source>
        <dbReference type="Proteomes" id="UP000184287"/>
    </source>
</evidence>